<dbReference type="Pfam" id="PF02353">
    <property type="entry name" value="CMAS"/>
    <property type="match status" value="1"/>
</dbReference>
<dbReference type="InterPro" id="IPR029063">
    <property type="entry name" value="SAM-dependent_MTases_sf"/>
</dbReference>
<evidence type="ECO:0000256" key="2">
    <source>
        <dbReference type="ARBA" id="ARBA00022603"/>
    </source>
</evidence>
<protein>
    <submittedName>
        <fullName evidence="6">Cyclopropane-fatty-acyl-phospholipid synthase</fullName>
        <ecNumber evidence="6">2.1.1.79</ecNumber>
    </submittedName>
</protein>
<dbReference type="AlphaFoldDB" id="A0A3B1CS42"/>
<dbReference type="PIRSF" id="PIRSF003085">
    <property type="entry name" value="CMAS"/>
    <property type="match status" value="1"/>
</dbReference>
<evidence type="ECO:0000256" key="5">
    <source>
        <dbReference type="ARBA" id="ARBA00023098"/>
    </source>
</evidence>
<comment type="similarity">
    <text evidence="1">Belongs to the CFA/CMAS family.</text>
</comment>
<keyword evidence="4" id="KW-0949">S-adenosyl-L-methionine</keyword>
<proteinExistence type="inferred from homology"/>
<keyword evidence="5" id="KW-0443">Lipid metabolism</keyword>
<dbReference type="InterPro" id="IPR003333">
    <property type="entry name" value="CMAS"/>
</dbReference>
<accession>A0A3B1CS42</accession>
<dbReference type="GO" id="GO:0032259">
    <property type="term" value="P:methylation"/>
    <property type="evidence" value="ECO:0007669"/>
    <property type="project" value="UniProtKB-KW"/>
</dbReference>
<dbReference type="GO" id="GO:0008825">
    <property type="term" value="F:cyclopropane-fatty-acyl-phospholipid synthase activity"/>
    <property type="evidence" value="ECO:0007669"/>
    <property type="project" value="UniProtKB-EC"/>
</dbReference>
<sequence>MEKDKFKSTAEELLSLAGIEINGNNPWDLRVHNENFYQRVLTHGSLGLGESYMDKWWDCDQLDEFFYRVLRSQIHCRIKEDRLLLFKVLLSRTINMQSRSRAFEVGEKHYDLGNDLYESMLDRRMVYTCAYWKDAHTLDDAQENKLDLVCRKIGLQPGMKILDIGCGWGSFAKYAAEKYKAEVTGVTVSREQVELARTLCKGYPVEIRLQDYRDVTGKFDHIVSLGMFEHVGYKNYRTYMEVVDRCLKDDGLFLLQTIGGNESSVNTEPWLDRYIFPNSVIPSVKQIGDAIEGLFVMEDWHNFSADYDKTLMAWYGNFDMNWNKIKSNYDERFYRMWRYYLLTCAGSFRARKNQVWQIVFSKKGVPDGYQSIR</sequence>
<dbReference type="EC" id="2.1.1.79" evidence="6"/>
<dbReference type="GO" id="GO:0008610">
    <property type="term" value="P:lipid biosynthetic process"/>
    <property type="evidence" value="ECO:0007669"/>
    <property type="project" value="InterPro"/>
</dbReference>
<dbReference type="Gene3D" id="3.40.50.150">
    <property type="entry name" value="Vaccinia Virus protein VP39"/>
    <property type="match status" value="1"/>
</dbReference>
<keyword evidence="2 6" id="KW-0489">Methyltransferase</keyword>
<name>A0A3B1CS42_9ZZZZ</name>
<dbReference type="CDD" id="cd02440">
    <property type="entry name" value="AdoMet_MTases"/>
    <property type="match status" value="1"/>
</dbReference>
<dbReference type="InterPro" id="IPR050723">
    <property type="entry name" value="CFA/CMAS"/>
</dbReference>
<dbReference type="SUPFAM" id="SSF53335">
    <property type="entry name" value="S-adenosyl-L-methionine-dependent methyltransferases"/>
    <property type="match status" value="1"/>
</dbReference>
<gene>
    <name evidence="6" type="ORF">MNBD_NITROSPIRAE02-748</name>
</gene>
<evidence type="ECO:0000256" key="4">
    <source>
        <dbReference type="ARBA" id="ARBA00022691"/>
    </source>
</evidence>
<reference evidence="6" key="1">
    <citation type="submission" date="2018-06" db="EMBL/GenBank/DDBJ databases">
        <authorList>
            <person name="Zhirakovskaya E."/>
        </authorList>
    </citation>
    <scope>NUCLEOTIDE SEQUENCE</scope>
</reference>
<dbReference type="EMBL" id="UOGH01000010">
    <property type="protein sequence ID" value="VAX26808.1"/>
    <property type="molecule type" value="Genomic_DNA"/>
</dbReference>
<dbReference type="PANTHER" id="PTHR43667:SF1">
    <property type="entry name" value="CYCLOPROPANE-FATTY-ACYL-PHOSPHOLIPID SYNTHASE"/>
    <property type="match status" value="1"/>
</dbReference>
<organism evidence="6">
    <name type="scientific">hydrothermal vent metagenome</name>
    <dbReference type="NCBI Taxonomy" id="652676"/>
    <lineage>
        <taxon>unclassified sequences</taxon>
        <taxon>metagenomes</taxon>
        <taxon>ecological metagenomes</taxon>
    </lineage>
</organism>
<evidence type="ECO:0000256" key="1">
    <source>
        <dbReference type="ARBA" id="ARBA00010815"/>
    </source>
</evidence>
<dbReference type="NCBIfam" id="NF008686">
    <property type="entry name" value="PRK11705.1"/>
    <property type="match status" value="1"/>
</dbReference>
<evidence type="ECO:0000256" key="3">
    <source>
        <dbReference type="ARBA" id="ARBA00022679"/>
    </source>
</evidence>
<evidence type="ECO:0000313" key="6">
    <source>
        <dbReference type="EMBL" id="VAX26808.1"/>
    </source>
</evidence>
<keyword evidence="3 6" id="KW-0808">Transferase</keyword>
<dbReference type="PANTHER" id="PTHR43667">
    <property type="entry name" value="CYCLOPROPANE-FATTY-ACYL-PHOSPHOLIPID SYNTHASE"/>
    <property type="match status" value="1"/>
</dbReference>